<gene>
    <name evidence="3" type="ORF">BFN10_04935</name>
    <name evidence="4" type="ORF">SAMN04490184_4754</name>
</gene>
<proteinExistence type="predicted"/>
<dbReference type="Proteomes" id="UP000181686">
    <property type="component" value="Unassembled WGS sequence"/>
</dbReference>
<keyword evidence="6" id="KW-1185">Reference proteome</keyword>
<reference evidence="4 6" key="2">
    <citation type="submission" date="2016-10" db="EMBL/GenBank/DDBJ databases">
        <authorList>
            <person name="Varghese N."/>
            <person name="Submissions S."/>
        </authorList>
    </citation>
    <scope>NUCLEOTIDE SEQUENCE [LARGE SCALE GENOMIC DNA]</scope>
    <source>
        <strain evidence="4 6">BS2774</strain>
    </source>
</reference>
<evidence type="ECO:0000313" key="5">
    <source>
        <dbReference type="Proteomes" id="UP000181686"/>
    </source>
</evidence>
<dbReference type="EMBL" id="MDGK01000015">
    <property type="protein sequence ID" value="OIN11443.1"/>
    <property type="molecule type" value="Genomic_DNA"/>
</dbReference>
<dbReference type="Pfam" id="PF16778">
    <property type="entry name" value="Phage_tail_APC"/>
    <property type="match status" value="1"/>
</dbReference>
<reference evidence="3 5" key="1">
    <citation type="submission" date="2016-08" db="EMBL/GenBank/DDBJ databases">
        <title>Draft genome sequence of the type strain of Pseudomonas extremorientalis LMG 19695T isolated from drinking water reservoir.</title>
        <authorList>
            <person name="Tambong J.T."/>
        </authorList>
    </citation>
    <scope>NUCLEOTIDE SEQUENCE [LARGE SCALE GENOMIC DNA]</scope>
    <source>
        <strain evidence="3 5">LMG 19695</strain>
    </source>
</reference>
<evidence type="ECO:0000259" key="2">
    <source>
        <dbReference type="Pfam" id="PF16778"/>
    </source>
</evidence>
<organism evidence="3 5">
    <name type="scientific">Pseudomonas extremorientalis</name>
    <dbReference type="NCBI Taxonomy" id="169669"/>
    <lineage>
        <taxon>Bacteria</taxon>
        <taxon>Pseudomonadati</taxon>
        <taxon>Pseudomonadota</taxon>
        <taxon>Gammaproteobacteria</taxon>
        <taxon>Pseudomonadales</taxon>
        <taxon>Pseudomonadaceae</taxon>
        <taxon>Pseudomonas</taxon>
    </lineage>
</organism>
<accession>A0A1H0VE34</accession>
<dbReference type="EMBL" id="LT629708">
    <property type="protein sequence ID" value="SDP76475.1"/>
    <property type="molecule type" value="Genomic_DNA"/>
</dbReference>
<evidence type="ECO:0000256" key="1">
    <source>
        <dbReference type="SAM" id="MobiDB-lite"/>
    </source>
</evidence>
<dbReference type="Proteomes" id="UP000182654">
    <property type="component" value="Chromosome I"/>
</dbReference>
<protein>
    <recommendedName>
        <fullName evidence="2">Phage tail assembly chaperone-like domain-containing protein</fullName>
    </recommendedName>
</protein>
<dbReference type="AlphaFoldDB" id="A0A1H0VE34"/>
<dbReference type="InterPro" id="IPR031893">
    <property type="entry name" value="Phage_tail_APC"/>
</dbReference>
<dbReference type="RefSeq" id="WP_071488732.1">
    <property type="nucleotide sequence ID" value="NZ_LT629708.1"/>
</dbReference>
<evidence type="ECO:0000313" key="3">
    <source>
        <dbReference type="EMBL" id="OIN11443.1"/>
    </source>
</evidence>
<evidence type="ECO:0000313" key="4">
    <source>
        <dbReference type="EMBL" id="SDP76475.1"/>
    </source>
</evidence>
<name>A0A1H0VE34_9PSED</name>
<evidence type="ECO:0000313" key="6">
    <source>
        <dbReference type="Proteomes" id="UP000182654"/>
    </source>
</evidence>
<feature type="domain" description="Phage tail assembly chaperone-like" evidence="2">
    <location>
        <begin position="69"/>
        <end position="134"/>
    </location>
</feature>
<sequence>MKRYYSQKTGCTYLDGLHQRMPSDAVFLPEETYEAVIRDAGINTVRRHDKQGMPYLVDVVPSVADLALEARSWRDNQLTAVTWLRDRHRDQLEMMAPTTLDAEQYLALLTYMQALRDWPQSAQFPNTEHRPSAPLWLAEQTE</sequence>
<feature type="region of interest" description="Disordered" evidence="1">
    <location>
        <begin position="122"/>
        <end position="142"/>
    </location>
</feature>